<evidence type="ECO:0000256" key="5">
    <source>
        <dbReference type="SAM" id="Phobius"/>
    </source>
</evidence>
<evidence type="ECO:0000256" key="4">
    <source>
        <dbReference type="ARBA" id="ARBA00023136"/>
    </source>
</evidence>
<dbReference type="EMBL" id="JAYLLN010000001">
    <property type="protein sequence ID" value="MEI5983394.1"/>
    <property type="molecule type" value="Genomic_DNA"/>
</dbReference>
<feature type="transmembrane region" description="Helical" evidence="5">
    <location>
        <begin position="64"/>
        <end position="85"/>
    </location>
</feature>
<sequence length="109" mass="11995">MDSKVQSILSYLGILWLVAYFVGKDNRDQFSRFHLKQGLGLIITSFIFSIAIGIIVSIIPSLGIIGNIVGILFLVLMIIGIINAANNKMAVLPVIGNYFNSSFSFLDRD</sequence>
<organism evidence="6 7">
    <name type="scientific">Sphingobacterium tenebrionis</name>
    <dbReference type="NCBI Taxonomy" id="3111775"/>
    <lineage>
        <taxon>Bacteria</taxon>
        <taxon>Pseudomonadati</taxon>
        <taxon>Bacteroidota</taxon>
        <taxon>Sphingobacteriia</taxon>
        <taxon>Sphingobacteriales</taxon>
        <taxon>Sphingobacteriaceae</taxon>
        <taxon>Sphingobacterium</taxon>
    </lineage>
</organism>
<evidence type="ECO:0000256" key="3">
    <source>
        <dbReference type="ARBA" id="ARBA00022989"/>
    </source>
</evidence>
<keyword evidence="7" id="KW-1185">Reference proteome</keyword>
<protein>
    <submittedName>
        <fullName evidence="6">DUF4870 domain-containing protein</fullName>
    </submittedName>
</protein>
<dbReference type="Proteomes" id="UP001363035">
    <property type="component" value="Unassembled WGS sequence"/>
</dbReference>
<evidence type="ECO:0000256" key="1">
    <source>
        <dbReference type="ARBA" id="ARBA00004141"/>
    </source>
</evidence>
<keyword evidence="4 5" id="KW-0472">Membrane</keyword>
<comment type="caution">
    <text evidence="6">The sequence shown here is derived from an EMBL/GenBank/DDBJ whole genome shotgun (WGS) entry which is preliminary data.</text>
</comment>
<comment type="subcellular location">
    <subcellularLocation>
        <location evidence="1">Membrane</location>
        <topology evidence="1">Multi-pass membrane protein</topology>
    </subcellularLocation>
</comment>
<evidence type="ECO:0000256" key="2">
    <source>
        <dbReference type="ARBA" id="ARBA00022692"/>
    </source>
</evidence>
<keyword evidence="2 5" id="KW-0812">Transmembrane</keyword>
<feature type="transmembrane region" description="Helical" evidence="5">
    <location>
        <begin position="6"/>
        <end position="23"/>
    </location>
</feature>
<dbReference type="RefSeq" id="WP_336557027.1">
    <property type="nucleotide sequence ID" value="NZ_JAYLLN010000001.1"/>
</dbReference>
<evidence type="ECO:0000313" key="6">
    <source>
        <dbReference type="EMBL" id="MEI5983394.1"/>
    </source>
</evidence>
<gene>
    <name evidence="6" type="ORF">VJ786_00630</name>
</gene>
<accession>A0ABU8I0Z0</accession>
<reference evidence="6 7" key="1">
    <citation type="submission" date="2024-01" db="EMBL/GenBank/DDBJ databases">
        <title>Sphingobacterium tenebrionis sp. nov., a novel endophyte isolated from tenebrio molitor intestines.</title>
        <authorList>
            <person name="Zhang C."/>
        </authorList>
    </citation>
    <scope>NUCLEOTIDE SEQUENCE [LARGE SCALE GENOMIC DNA]</scope>
    <source>
        <strain evidence="6 7">PU5-4</strain>
    </source>
</reference>
<dbReference type="Pfam" id="PF09685">
    <property type="entry name" value="MamF_MmsF"/>
    <property type="match status" value="1"/>
</dbReference>
<evidence type="ECO:0000313" key="7">
    <source>
        <dbReference type="Proteomes" id="UP001363035"/>
    </source>
</evidence>
<name>A0ABU8I0Z0_9SPHI</name>
<dbReference type="InterPro" id="IPR019109">
    <property type="entry name" value="MamF_MmsF"/>
</dbReference>
<feature type="transmembrane region" description="Helical" evidence="5">
    <location>
        <begin position="35"/>
        <end position="58"/>
    </location>
</feature>
<keyword evidence="3 5" id="KW-1133">Transmembrane helix</keyword>
<proteinExistence type="predicted"/>